<comment type="caution">
    <text evidence="4">The sequence shown here is derived from an EMBL/GenBank/DDBJ whole genome shotgun (WGS) entry which is preliminary data.</text>
</comment>
<dbReference type="CDD" id="cd04080">
    <property type="entry name" value="CBM6_cellulase-like"/>
    <property type="match status" value="1"/>
</dbReference>
<dbReference type="SUPFAM" id="SSF49785">
    <property type="entry name" value="Galactose-binding domain-like"/>
    <property type="match status" value="1"/>
</dbReference>
<dbReference type="InterPro" id="IPR005084">
    <property type="entry name" value="CBM6"/>
</dbReference>
<keyword evidence="1" id="KW-0732">Signal</keyword>
<dbReference type="InterPro" id="IPR008979">
    <property type="entry name" value="Galactose-bd-like_sf"/>
</dbReference>
<dbReference type="Proteomes" id="UP000564644">
    <property type="component" value="Unassembled WGS sequence"/>
</dbReference>
<dbReference type="AlphaFoldDB" id="A0A7X0SLI2"/>
<protein>
    <submittedName>
        <fullName evidence="4">Carbohydrate-binding protein</fullName>
    </submittedName>
</protein>
<feature type="domain" description="CBM6" evidence="3">
    <location>
        <begin position="1"/>
        <end position="113"/>
    </location>
</feature>
<sequence length="116" mass="12506">MSGVMTEPTPDTGGGSDVGGIDSQDWIAFGNVQIPRTGTYLVEYRVASPNDNGRISLDINEGGTVLGEVDVPNTGSWSSYRTVSHVVQIPAGTYQFGLYAITGGFDINWWKITQLY</sequence>
<evidence type="ECO:0000313" key="5">
    <source>
        <dbReference type="Proteomes" id="UP000564644"/>
    </source>
</evidence>
<proteinExistence type="predicted"/>
<dbReference type="EMBL" id="JACJVO010000003">
    <property type="protein sequence ID" value="MBB6729933.1"/>
    <property type="molecule type" value="Genomic_DNA"/>
</dbReference>
<feature type="region of interest" description="Disordered" evidence="2">
    <location>
        <begin position="1"/>
        <end position="21"/>
    </location>
</feature>
<evidence type="ECO:0000256" key="1">
    <source>
        <dbReference type="ARBA" id="ARBA00022729"/>
    </source>
</evidence>
<dbReference type="Gene3D" id="2.60.120.260">
    <property type="entry name" value="Galactose-binding domain-like"/>
    <property type="match status" value="1"/>
</dbReference>
<dbReference type="Pfam" id="PF03422">
    <property type="entry name" value="CBM_6"/>
    <property type="match status" value="1"/>
</dbReference>
<gene>
    <name evidence="4" type="ORF">H7C18_03400</name>
</gene>
<dbReference type="SMART" id="SM00606">
    <property type="entry name" value="CBD_IV"/>
    <property type="match status" value="1"/>
</dbReference>
<accession>A0A7X0SLI2</accession>
<evidence type="ECO:0000256" key="2">
    <source>
        <dbReference type="SAM" id="MobiDB-lite"/>
    </source>
</evidence>
<keyword evidence="5" id="KW-1185">Reference proteome</keyword>
<dbReference type="GO" id="GO:0030246">
    <property type="term" value="F:carbohydrate binding"/>
    <property type="evidence" value="ECO:0007669"/>
    <property type="project" value="InterPro"/>
</dbReference>
<reference evidence="4 5" key="1">
    <citation type="submission" date="2020-08" db="EMBL/GenBank/DDBJ databases">
        <title>Cohnella phylogeny.</title>
        <authorList>
            <person name="Dunlap C."/>
        </authorList>
    </citation>
    <scope>NUCLEOTIDE SEQUENCE [LARGE SCALE GENOMIC DNA]</scope>
    <source>
        <strain evidence="4 5">CBP 2801</strain>
    </source>
</reference>
<dbReference type="InterPro" id="IPR006584">
    <property type="entry name" value="Cellulose-bd_IV"/>
</dbReference>
<name>A0A7X0SLI2_9BACL</name>
<evidence type="ECO:0000313" key="4">
    <source>
        <dbReference type="EMBL" id="MBB6729933.1"/>
    </source>
</evidence>
<organism evidence="4 5">
    <name type="scientific">Cohnella zeiphila</name>
    <dbReference type="NCBI Taxonomy" id="2761120"/>
    <lineage>
        <taxon>Bacteria</taxon>
        <taxon>Bacillati</taxon>
        <taxon>Bacillota</taxon>
        <taxon>Bacilli</taxon>
        <taxon>Bacillales</taxon>
        <taxon>Paenibacillaceae</taxon>
        <taxon>Cohnella</taxon>
    </lineage>
</organism>
<evidence type="ECO:0000259" key="3">
    <source>
        <dbReference type="PROSITE" id="PS51175"/>
    </source>
</evidence>
<dbReference type="PROSITE" id="PS51175">
    <property type="entry name" value="CBM6"/>
    <property type="match status" value="1"/>
</dbReference>